<keyword evidence="1" id="KW-1133">Transmembrane helix</keyword>
<evidence type="ECO:0000256" key="1">
    <source>
        <dbReference type="SAM" id="Phobius"/>
    </source>
</evidence>
<organism evidence="2 3">
    <name type="scientific">Cladorrhinum samala</name>
    <dbReference type="NCBI Taxonomy" id="585594"/>
    <lineage>
        <taxon>Eukaryota</taxon>
        <taxon>Fungi</taxon>
        <taxon>Dikarya</taxon>
        <taxon>Ascomycota</taxon>
        <taxon>Pezizomycotina</taxon>
        <taxon>Sordariomycetes</taxon>
        <taxon>Sordariomycetidae</taxon>
        <taxon>Sordariales</taxon>
        <taxon>Podosporaceae</taxon>
        <taxon>Cladorrhinum</taxon>
    </lineage>
</organism>
<proteinExistence type="predicted"/>
<dbReference type="Proteomes" id="UP001321749">
    <property type="component" value="Unassembled WGS sequence"/>
</dbReference>
<evidence type="ECO:0000313" key="2">
    <source>
        <dbReference type="EMBL" id="KAK4465260.1"/>
    </source>
</evidence>
<accession>A0AAV9HYV4</accession>
<name>A0AAV9HYV4_9PEZI</name>
<dbReference type="EMBL" id="MU864941">
    <property type="protein sequence ID" value="KAK4465260.1"/>
    <property type="molecule type" value="Genomic_DNA"/>
</dbReference>
<keyword evidence="1" id="KW-0472">Membrane</keyword>
<gene>
    <name evidence="2" type="ORF">QBC42DRAFT_22405</name>
</gene>
<comment type="caution">
    <text evidence="2">The sequence shown here is derived from an EMBL/GenBank/DDBJ whole genome shotgun (WGS) entry which is preliminary data.</text>
</comment>
<dbReference type="AlphaFoldDB" id="A0AAV9HYV4"/>
<reference evidence="2" key="2">
    <citation type="submission" date="2023-06" db="EMBL/GenBank/DDBJ databases">
        <authorList>
            <consortium name="Lawrence Berkeley National Laboratory"/>
            <person name="Mondo S.J."/>
            <person name="Hensen N."/>
            <person name="Bonometti L."/>
            <person name="Westerberg I."/>
            <person name="Brannstrom I.O."/>
            <person name="Guillou S."/>
            <person name="Cros-Aarteil S."/>
            <person name="Calhoun S."/>
            <person name="Haridas S."/>
            <person name="Kuo A."/>
            <person name="Pangilinan J."/>
            <person name="Riley R."/>
            <person name="Labutti K."/>
            <person name="Andreopoulos B."/>
            <person name="Lipzen A."/>
            <person name="Chen C."/>
            <person name="Yanf M."/>
            <person name="Daum C."/>
            <person name="Ng V."/>
            <person name="Clum A."/>
            <person name="Steindorff A."/>
            <person name="Ohm R."/>
            <person name="Martin F."/>
            <person name="Silar P."/>
            <person name="Natvig D."/>
            <person name="Lalanne C."/>
            <person name="Gautier V."/>
            <person name="Ament-Velasquez S.L."/>
            <person name="Kruys A."/>
            <person name="Hutchinson M.I."/>
            <person name="Powell A.J."/>
            <person name="Barry K."/>
            <person name="Miller A.N."/>
            <person name="Grigoriev I.V."/>
            <person name="Debuchy R."/>
            <person name="Gladieux P."/>
            <person name="Thoren M.H."/>
            <person name="Johannesson H."/>
        </authorList>
    </citation>
    <scope>NUCLEOTIDE SEQUENCE</scope>
    <source>
        <strain evidence="2">PSN324</strain>
    </source>
</reference>
<feature type="transmembrane region" description="Helical" evidence="1">
    <location>
        <begin position="25"/>
        <end position="45"/>
    </location>
</feature>
<reference evidence="2" key="1">
    <citation type="journal article" date="2023" name="Mol. Phylogenet. Evol.">
        <title>Genome-scale phylogeny and comparative genomics of the fungal order Sordariales.</title>
        <authorList>
            <person name="Hensen N."/>
            <person name="Bonometti L."/>
            <person name="Westerberg I."/>
            <person name="Brannstrom I.O."/>
            <person name="Guillou S."/>
            <person name="Cros-Aarteil S."/>
            <person name="Calhoun S."/>
            <person name="Haridas S."/>
            <person name="Kuo A."/>
            <person name="Mondo S."/>
            <person name="Pangilinan J."/>
            <person name="Riley R."/>
            <person name="LaButti K."/>
            <person name="Andreopoulos B."/>
            <person name="Lipzen A."/>
            <person name="Chen C."/>
            <person name="Yan M."/>
            <person name="Daum C."/>
            <person name="Ng V."/>
            <person name="Clum A."/>
            <person name="Steindorff A."/>
            <person name="Ohm R.A."/>
            <person name="Martin F."/>
            <person name="Silar P."/>
            <person name="Natvig D.O."/>
            <person name="Lalanne C."/>
            <person name="Gautier V."/>
            <person name="Ament-Velasquez S.L."/>
            <person name="Kruys A."/>
            <person name="Hutchinson M.I."/>
            <person name="Powell A.J."/>
            <person name="Barry K."/>
            <person name="Miller A.N."/>
            <person name="Grigoriev I.V."/>
            <person name="Debuchy R."/>
            <person name="Gladieux P."/>
            <person name="Hiltunen Thoren M."/>
            <person name="Johannesson H."/>
        </authorList>
    </citation>
    <scope>NUCLEOTIDE SEQUENCE</scope>
    <source>
        <strain evidence="2">PSN324</strain>
    </source>
</reference>
<keyword evidence="3" id="KW-1185">Reference proteome</keyword>
<keyword evidence="1" id="KW-0812">Transmembrane</keyword>
<evidence type="ECO:0000313" key="3">
    <source>
        <dbReference type="Proteomes" id="UP001321749"/>
    </source>
</evidence>
<protein>
    <submittedName>
        <fullName evidence="2">Uncharacterized protein</fullName>
    </submittedName>
</protein>
<sequence>MAVLVWRGTQYDEIRPVRGMKMMKVVLSQFTCWYQFLAVMGWSVISVKQHGQQQRSREQTEGALDEPTRLLDVPSPLADGHIVGGSVGEGLSGLHHGVRVSARRRHGDGYLGIALVRLQVEWRLIVDGPKPLNSGSRLLLEGEGAGRRAVTGQRQGRKEGRGRKLYMISVQKCKGPLQVVLVLVGEWWVEQQVSGMSHAGVPGTCSAGSF</sequence>